<gene>
    <name evidence="5" type="ORF">CTB96_02620</name>
</gene>
<comment type="caution">
    <text evidence="5">The sequence shown here is derived from an EMBL/GenBank/DDBJ whole genome shotgun (WGS) entry which is preliminary data.</text>
</comment>
<keyword evidence="6" id="KW-1185">Reference proteome</keyword>
<evidence type="ECO:0000256" key="4">
    <source>
        <dbReference type="SAM" id="SignalP"/>
    </source>
</evidence>
<dbReference type="SUPFAM" id="SSF53850">
    <property type="entry name" value="Periplasmic binding protein-like II"/>
    <property type="match status" value="1"/>
</dbReference>
<protein>
    <submittedName>
        <fullName evidence="5">ABC transporter substrate-binding protein</fullName>
    </submittedName>
</protein>
<evidence type="ECO:0000256" key="1">
    <source>
        <dbReference type="ARBA" id="ARBA00008520"/>
    </source>
</evidence>
<evidence type="ECO:0000313" key="6">
    <source>
        <dbReference type="Proteomes" id="UP000246722"/>
    </source>
</evidence>
<dbReference type="GO" id="GO:0042956">
    <property type="term" value="P:maltodextrin transmembrane transport"/>
    <property type="evidence" value="ECO:0007669"/>
    <property type="project" value="TreeGrafter"/>
</dbReference>
<evidence type="ECO:0000313" key="5">
    <source>
        <dbReference type="EMBL" id="PXA71834.1"/>
    </source>
</evidence>
<dbReference type="InterPro" id="IPR006059">
    <property type="entry name" value="SBP"/>
</dbReference>
<dbReference type="PANTHER" id="PTHR30061:SF50">
    <property type="entry name" value="MALTOSE_MALTODEXTRIN-BINDING PERIPLASMIC PROTEIN"/>
    <property type="match status" value="1"/>
</dbReference>
<dbReference type="Gene3D" id="3.40.190.10">
    <property type="entry name" value="Periplasmic binding protein-like II"/>
    <property type="match status" value="1"/>
</dbReference>
<organism evidence="5 6">
    <name type="scientific">Cryobacterium arcticum</name>
    <dbReference type="NCBI Taxonomy" id="670052"/>
    <lineage>
        <taxon>Bacteria</taxon>
        <taxon>Bacillati</taxon>
        <taxon>Actinomycetota</taxon>
        <taxon>Actinomycetes</taxon>
        <taxon>Micrococcales</taxon>
        <taxon>Microbacteriaceae</taxon>
        <taxon>Cryobacterium</taxon>
    </lineage>
</organism>
<dbReference type="Pfam" id="PF13416">
    <property type="entry name" value="SBP_bac_8"/>
    <property type="match status" value="1"/>
</dbReference>
<dbReference type="GO" id="GO:0015768">
    <property type="term" value="P:maltose transport"/>
    <property type="evidence" value="ECO:0007669"/>
    <property type="project" value="TreeGrafter"/>
</dbReference>
<dbReference type="OrthoDB" id="2507686at2"/>
<dbReference type="AlphaFoldDB" id="A0A317ZX18"/>
<dbReference type="GO" id="GO:0055052">
    <property type="term" value="C:ATP-binding cassette (ABC) transporter complex, substrate-binding subunit-containing"/>
    <property type="evidence" value="ECO:0007669"/>
    <property type="project" value="TreeGrafter"/>
</dbReference>
<keyword evidence="2" id="KW-0813">Transport</keyword>
<name>A0A317ZX18_9MICO</name>
<reference evidence="5 6" key="1">
    <citation type="submission" date="2018-05" db="EMBL/GenBank/DDBJ databases">
        <title>Genetic diversity of glacier-inhabiting Cryobacterium bacteria in China and description of Cryobacterium mengkeensis sp. nov. and Arthrobacter glacialis sp. nov.</title>
        <authorList>
            <person name="Liu Q."/>
            <person name="Xin Y.-H."/>
        </authorList>
    </citation>
    <scope>NUCLEOTIDE SEQUENCE [LARGE SCALE GENOMIC DNA]</scope>
    <source>
        <strain evidence="5 6">SK-1</strain>
    </source>
</reference>
<keyword evidence="3 4" id="KW-0732">Signal</keyword>
<feature type="signal peptide" evidence="4">
    <location>
        <begin position="1"/>
        <end position="20"/>
    </location>
</feature>
<accession>A0A317ZX18</accession>
<feature type="chain" id="PRO_5038880301" evidence="4">
    <location>
        <begin position="21"/>
        <end position="450"/>
    </location>
</feature>
<dbReference type="PANTHER" id="PTHR30061">
    <property type="entry name" value="MALTOSE-BINDING PERIPLASMIC PROTEIN"/>
    <property type="match status" value="1"/>
</dbReference>
<comment type="similarity">
    <text evidence="1">Belongs to the bacterial solute-binding protein 1 family.</text>
</comment>
<proteinExistence type="inferred from homology"/>
<dbReference type="EMBL" id="QHLY01000005">
    <property type="protein sequence ID" value="PXA71834.1"/>
    <property type="molecule type" value="Genomic_DNA"/>
</dbReference>
<evidence type="ECO:0000256" key="2">
    <source>
        <dbReference type="ARBA" id="ARBA00022448"/>
    </source>
</evidence>
<dbReference type="PROSITE" id="PS51257">
    <property type="entry name" value="PROKAR_LIPOPROTEIN"/>
    <property type="match status" value="1"/>
</dbReference>
<evidence type="ECO:0000256" key="3">
    <source>
        <dbReference type="ARBA" id="ARBA00022729"/>
    </source>
</evidence>
<dbReference type="GO" id="GO:1901982">
    <property type="term" value="F:maltose binding"/>
    <property type="evidence" value="ECO:0007669"/>
    <property type="project" value="TreeGrafter"/>
</dbReference>
<dbReference type="Proteomes" id="UP000246722">
    <property type="component" value="Unassembled WGS sequence"/>
</dbReference>
<sequence>MKRKLVALAALATASALVLAGCSSDANESTDTAADNSGKTITLWLAGGDTPDELRDYLKTEFNKETGATLDIQQQDWGDLVTKLTTSLPDANNTPDVTELGNTQSSTFTNVGAFLDITDMYDELGGDKLLQSFVDAGKVGDKNYALPYYFGSRAVFTRADVWAAAGVALPTTLDEFNAGVAAINAANPLNIPDFSGFYLGGQDWRNGISWIFANDGELATVKDGTWTSTLASENTLVGLAQLQELYKSASNAPNDAKDSNQYIYLNDSDEIKDAEGAVTASTSLSAATIMAPTWAHWSIGTLGTDADGKPTRTWDDTKNAVFALPGNDGKPAPVFAGGSNIGISATSKNPELAKSLLKIIFSEDYQTMLGTNGLGPANSDYVDSLGDDQFATALIESASNSKLTPAAPGWATVEGSMVMEEFFSKIEGASDLKALAEEYDEKLTPMLNGE</sequence>
<dbReference type="RefSeq" id="WP_110125357.1">
    <property type="nucleotide sequence ID" value="NZ_QHLY01000005.1"/>
</dbReference>